<protein>
    <submittedName>
        <fullName evidence="2">Unkown protein</fullName>
    </submittedName>
</protein>
<keyword evidence="1" id="KW-0812">Transmembrane</keyword>
<evidence type="ECO:0000313" key="2">
    <source>
        <dbReference type="EMBL" id="BAN21688.1"/>
    </source>
</evidence>
<keyword evidence="1" id="KW-1133">Transmembrane helix</keyword>
<dbReference type="EMBL" id="AK418624">
    <property type="protein sequence ID" value="BAN21688.1"/>
    <property type="molecule type" value="mRNA"/>
</dbReference>
<keyword evidence="1" id="KW-0472">Membrane</keyword>
<sequence>MALAGLIYTHIYMHTYITYIIYMYRHTQFIYFLSPIYIFNICSLKPKYVYCLDVKEGKINALILSPS</sequence>
<reference evidence="2" key="1">
    <citation type="journal article" date="2013" name="PLoS ONE">
        <title>Gene expression in gut symbiotic organ of stinkbug affected by extracellular bacterial symbiont.</title>
        <authorList>
            <person name="Futahashi R."/>
            <person name="Tanaka K."/>
            <person name="Tanahashi M."/>
            <person name="Nikoh N."/>
            <person name="Kikuchi Y."/>
            <person name="Lee B.L."/>
            <person name="Fukatsu T."/>
        </authorList>
    </citation>
    <scope>NUCLEOTIDE SEQUENCE</scope>
    <source>
        <tissue evidence="2">Midgut</tissue>
    </source>
</reference>
<dbReference type="AlphaFoldDB" id="R4WEG8"/>
<organism evidence="2">
    <name type="scientific">Riptortus pedestris</name>
    <name type="common">Bean bug</name>
    <dbReference type="NCBI Taxonomy" id="329032"/>
    <lineage>
        <taxon>Eukaryota</taxon>
        <taxon>Metazoa</taxon>
        <taxon>Ecdysozoa</taxon>
        <taxon>Arthropoda</taxon>
        <taxon>Hexapoda</taxon>
        <taxon>Insecta</taxon>
        <taxon>Pterygota</taxon>
        <taxon>Neoptera</taxon>
        <taxon>Paraneoptera</taxon>
        <taxon>Hemiptera</taxon>
        <taxon>Heteroptera</taxon>
        <taxon>Panheteroptera</taxon>
        <taxon>Pentatomomorpha</taxon>
        <taxon>Coreoidea</taxon>
        <taxon>Alydidae</taxon>
        <taxon>Riptortus</taxon>
    </lineage>
</organism>
<name>R4WEG8_RIPPE</name>
<evidence type="ECO:0000256" key="1">
    <source>
        <dbReference type="SAM" id="Phobius"/>
    </source>
</evidence>
<accession>R4WEG8</accession>
<proteinExistence type="evidence at transcript level"/>
<feature type="transmembrane region" description="Helical" evidence="1">
    <location>
        <begin position="6"/>
        <end position="24"/>
    </location>
</feature>
<feature type="non-terminal residue" evidence="2">
    <location>
        <position position="67"/>
    </location>
</feature>